<keyword evidence="6" id="KW-0472">Membrane</keyword>
<evidence type="ECO:0000313" key="9">
    <source>
        <dbReference type="EMBL" id="GEL28654.1"/>
    </source>
</evidence>
<feature type="transmembrane region" description="Helical" evidence="6">
    <location>
        <begin position="780"/>
        <end position="799"/>
    </location>
</feature>
<sequence>MKTWKGVPDKITTPSITAVLYQTVTENGKEVTTPTGKTIELTKANGYAGAFSNLPQVDDQGRTIKYSVSEKSIPTGYTSTTDKQSPDKNGVVNLVNEYTAHKTSVSVNKDWQGVPDNVKTPSITVNLYANGKKIDDKTLNSQNGYSTRFDNFPETDDNGKTIDYTVSESTVDGYKLTNDTTKNGQVKVVNGKVKLTNQYIPKQTKITVKKTWKGIPKGVDRKKLSIQAVLYANGKATKQTVTLNYANKWSADFTDLPLTDSQGKQIKYTVAEKSLPDGYTTTTSGQQKANKDGLVKLVNEYVAHKTSIKVNKNWAGVPDGVKTPSVTVTLYANGKSTNDKLTLDSQNGYSGEFKNLPETDSKGQTIKYTVVESQVSGYKSDNSGQIKVVDGKVTLTNHYIPKQTKITVKKIWKGVPTSDTRDRSIEAVLYANGKATTKTVTLNAANNWTADFTGLPVTDENGKTIVYTVAEKSVPAGYTTSTSGLQPVKNGVVTLVNDYVPNKTSVTVNKIWQGVPKGTNTPSITVTLYANGKPTDKTITLDSSNGYLGRFENLPETDDQGNKITYTVVETAVNGYTSTTTGQQVVKDGAVTLVNVFVPKKTSIKVVKEWSGVPDGTVAPSITATLYANGKATDQVVTLDSSNDYTATFDNLPETDADGNPIIYTVAETKIPDGYTSSTTGQQSVKDGVVTLKNTHTPDTPVTPVTPKTPKVPGQPDKITPGTHSTSEGGEITKTPTQSGKTTQQANTTHASNPQASTPQTVTPAKGKLPQTGAKAKQEIALTVVGILLIGLLIAWKYIGLIKK</sequence>
<keyword evidence="6" id="KW-1133">Transmembrane helix</keyword>
<dbReference type="OrthoDB" id="2329794at2"/>
<dbReference type="Pfam" id="PF00746">
    <property type="entry name" value="Gram_pos_anchor"/>
    <property type="match status" value="1"/>
</dbReference>
<evidence type="ECO:0000256" key="6">
    <source>
        <dbReference type="SAM" id="Phobius"/>
    </source>
</evidence>
<reference evidence="9" key="1">
    <citation type="submission" date="2019-07" db="EMBL/GenBank/DDBJ databases">
        <title>Whole genome shotgun sequence of Lactobacillus kefiri NBRC 15888.</title>
        <authorList>
            <person name="Hosoyama A."/>
            <person name="Uohara A."/>
            <person name="Ohji S."/>
            <person name="Ichikawa N."/>
        </authorList>
    </citation>
    <scope>NUCLEOTIDE SEQUENCE [LARGE SCALE GENOMIC DNA]</scope>
    <source>
        <strain evidence="9">NBRC 15888</strain>
    </source>
</reference>
<evidence type="ECO:0000259" key="7">
    <source>
        <dbReference type="Pfam" id="PF00746"/>
    </source>
</evidence>
<feature type="domain" description="CNA-B" evidence="8">
    <location>
        <begin position="206"/>
        <end position="287"/>
    </location>
</feature>
<feature type="domain" description="CNA-B" evidence="8">
    <location>
        <begin position="2"/>
        <end position="84"/>
    </location>
</feature>
<evidence type="ECO:0000256" key="1">
    <source>
        <dbReference type="ARBA" id="ARBA00022512"/>
    </source>
</evidence>
<dbReference type="STRING" id="1423764.FC95_GL000990"/>
<dbReference type="CDD" id="cd00222">
    <property type="entry name" value="CollagenBindB"/>
    <property type="match status" value="6"/>
</dbReference>
<proteinExistence type="predicted"/>
<dbReference type="InterPro" id="IPR008454">
    <property type="entry name" value="Collagen-bd_Cna-like_B-typ_dom"/>
</dbReference>
<organism evidence="9 10">
    <name type="scientific">Lentilactobacillus kefiri</name>
    <name type="common">Lactobacillus kefiri</name>
    <dbReference type="NCBI Taxonomy" id="33962"/>
    <lineage>
        <taxon>Bacteria</taxon>
        <taxon>Bacillati</taxon>
        <taxon>Bacillota</taxon>
        <taxon>Bacilli</taxon>
        <taxon>Lactobacillales</taxon>
        <taxon>Lactobacillaceae</taxon>
        <taxon>Lentilactobacillus</taxon>
    </lineage>
</organism>
<comment type="caution">
    <text evidence="9">The sequence shown here is derived from an EMBL/GenBank/DDBJ whole genome shotgun (WGS) entry which is preliminary data.</text>
</comment>
<feature type="compositionally biased region" description="Low complexity" evidence="5">
    <location>
        <begin position="695"/>
        <end position="712"/>
    </location>
</feature>
<keyword evidence="6" id="KW-0812">Transmembrane</keyword>
<evidence type="ECO:0008006" key="11">
    <source>
        <dbReference type="Google" id="ProtNLM"/>
    </source>
</evidence>
<dbReference type="InterPro" id="IPR019931">
    <property type="entry name" value="LPXTG_anchor"/>
</dbReference>
<keyword evidence="1" id="KW-0134">Cell wall</keyword>
<dbReference type="EMBL" id="BJVK01000018">
    <property type="protein sequence ID" value="GEL28654.1"/>
    <property type="molecule type" value="Genomic_DNA"/>
</dbReference>
<feature type="domain" description="CNA-B" evidence="8">
    <location>
        <begin position="308"/>
        <end position="397"/>
    </location>
</feature>
<feature type="domain" description="CNA-B" evidence="8">
    <location>
        <begin position="604"/>
        <end position="693"/>
    </location>
</feature>
<gene>
    <name evidence="9" type="ORF">LKE01_14740</name>
</gene>
<feature type="domain" description="CNA-B" evidence="8">
    <location>
        <begin position="406"/>
        <end position="487"/>
    </location>
</feature>
<evidence type="ECO:0000256" key="2">
    <source>
        <dbReference type="ARBA" id="ARBA00022525"/>
    </source>
</evidence>
<dbReference type="Proteomes" id="UP000321893">
    <property type="component" value="Unassembled WGS sequence"/>
</dbReference>
<evidence type="ECO:0000256" key="3">
    <source>
        <dbReference type="ARBA" id="ARBA00022729"/>
    </source>
</evidence>
<evidence type="ECO:0000256" key="4">
    <source>
        <dbReference type="ARBA" id="ARBA00023088"/>
    </source>
</evidence>
<evidence type="ECO:0000313" key="10">
    <source>
        <dbReference type="Proteomes" id="UP000321893"/>
    </source>
</evidence>
<feature type="compositionally biased region" description="Polar residues" evidence="5">
    <location>
        <begin position="722"/>
        <end position="763"/>
    </location>
</feature>
<keyword evidence="10" id="KW-1185">Reference proteome</keyword>
<evidence type="ECO:0000256" key="5">
    <source>
        <dbReference type="SAM" id="MobiDB-lite"/>
    </source>
</evidence>
<keyword evidence="2" id="KW-0964">Secreted</keyword>
<feature type="domain" description="CNA-B" evidence="8">
    <location>
        <begin position="506"/>
        <end position="584"/>
    </location>
</feature>
<name>A0A511DXY0_LENKE</name>
<dbReference type="Pfam" id="PF05738">
    <property type="entry name" value="Cna_B"/>
    <property type="match status" value="7"/>
</dbReference>
<dbReference type="RefSeq" id="WP_056981699.1">
    <property type="nucleotide sequence ID" value="NZ_BJVK01000018.1"/>
</dbReference>
<dbReference type="Gene3D" id="2.60.40.1140">
    <property type="entry name" value="Collagen-binding surface protein Cna, B-type domain"/>
    <property type="match status" value="7"/>
</dbReference>
<feature type="region of interest" description="Disordered" evidence="5">
    <location>
        <begin position="692"/>
        <end position="775"/>
    </location>
</feature>
<dbReference type="AlphaFoldDB" id="A0A511DXY0"/>
<evidence type="ECO:0000259" key="8">
    <source>
        <dbReference type="Pfam" id="PF05738"/>
    </source>
</evidence>
<accession>A0A511DXY0</accession>
<feature type="domain" description="CNA-B" evidence="8">
    <location>
        <begin position="105"/>
        <end position="190"/>
    </location>
</feature>
<protein>
    <recommendedName>
        <fullName evidence="11">Cna B-type domain-containing protein</fullName>
    </recommendedName>
</protein>
<keyword evidence="4" id="KW-0572">Peptidoglycan-anchor</keyword>
<feature type="domain" description="Gram-positive cocci surface proteins LPxTG" evidence="7">
    <location>
        <begin position="762"/>
        <end position="794"/>
    </location>
</feature>
<dbReference type="SUPFAM" id="SSF49478">
    <property type="entry name" value="Cna protein B-type domain"/>
    <property type="match status" value="7"/>
</dbReference>
<keyword evidence="3" id="KW-0732">Signal</keyword>